<protein>
    <submittedName>
        <fullName evidence="2">Acyl carrier protein</fullName>
    </submittedName>
</protein>
<accession>A0A3A9WG90</accession>
<gene>
    <name evidence="3" type="ORF">D7318_16870</name>
    <name evidence="2" type="ORF">D7319_15595</name>
</gene>
<name>A0A3A9WG90_9ACTN</name>
<comment type="caution">
    <text evidence="2">The sequence shown here is derived from an EMBL/GenBank/DDBJ whole genome shotgun (WGS) entry which is preliminary data.</text>
</comment>
<organism evidence="2 5">
    <name type="scientific">Streptomyces radicis</name>
    <dbReference type="NCBI Taxonomy" id="1750517"/>
    <lineage>
        <taxon>Bacteria</taxon>
        <taxon>Bacillati</taxon>
        <taxon>Actinomycetota</taxon>
        <taxon>Actinomycetes</taxon>
        <taxon>Kitasatosporales</taxon>
        <taxon>Streptomycetaceae</taxon>
        <taxon>Streptomyces</taxon>
    </lineage>
</organism>
<dbReference type="EMBL" id="RBDY01000011">
    <property type="protein sequence ID" value="RKN21656.1"/>
    <property type="molecule type" value="Genomic_DNA"/>
</dbReference>
<evidence type="ECO:0000313" key="4">
    <source>
        <dbReference type="Proteomes" id="UP000268652"/>
    </source>
</evidence>
<dbReference type="Gene3D" id="1.10.1200.10">
    <property type="entry name" value="ACP-like"/>
    <property type="match status" value="1"/>
</dbReference>
<dbReference type="Pfam" id="PF00550">
    <property type="entry name" value="PP-binding"/>
    <property type="match status" value="1"/>
</dbReference>
<evidence type="ECO:0000313" key="2">
    <source>
        <dbReference type="EMBL" id="RKN08434.1"/>
    </source>
</evidence>
<evidence type="ECO:0000313" key="5">
    <source>
        <dbReference type="Proteomes" id="UP000275024"/>
    </source>
</evidence>
<proteinExistence type="predicted"/>
<sequence>MIEAVLEDAGAGLDPDTVVGMDSRFADDLELESIDLVALAERLEERYGDRVNFAEFLADLDLDEIIALTVGRLVDHVAGRLAAATVEG</sequence>
<keyword evidence="4" id="KW-1185">Reference proteome</keyword>
<evidence type="ECO:0000259" key="1">
    <source>
        <dbReference type="PROSITE" id="PS50075"/>
    </source>
</evidence>
<dbReference type="OrthoDB" id="3785691at2"/>
<dbReference type="Proteomes" id="UP000275024">
    <property type="component" value="Unassembled WGS sequence"/>
</dbReference>
<reference evidence="4 5" key="1">
    <citation type="submission" date="2018-09" db="EMBL/GenBank/DDBJ databases">
        <title>Streptomyces sp. nov. DS1-2, an endophytic actinomycete isolated from roots of Dendrobium scabrilingue.</title>
        <authorList>
            <person name="Kuncharoen N."/>
            <person name="Kudo T."/>
            <person name="Ohkuma M."/>
            <person name="Yuki M."/>
            <person name="Tanasupawat S."/>
        </authorList>
    </citation>
    <scope>NUCLEOTIDE SEQUENCE [LARGE SCALE GENOMIC DNA]</scope>
    <source>
        <strain evidence="2 5">AZ1-7</strain>
        <strain evidence="3 4">DS1-2</strain>
    </source>
</reference>
<dbReference type="InterPro" id="IPR036736">
    <property type="entry name" value="ACP-like_sf"/>
</dbReference>
<feature type="domain" description="Carrier" evidence="1">
    <location>
        <begin position="1"/>
        <end position="81"/>
    </location>
</feature>
<dbReference type="InterPro" id="IPR009081">
    <property type="entry name" value="PP-bd_ACP"/>
</dbReference>
<dbReference type="SUPFAM" id="SSF47336">
    <property type="entry name" value="ACP-like"/>
    <property type="match status" value="1"/>
</dbReference>
<dbReference type="Proteomes" id="UP000268652">
    <property type="component" value="Unassembled WGS sequence"/>
</dbReference>
<dbReference type="EMBL" id="RBDX01000011">
    <property type="protein sequence ID" value="RKN08434.1"/>
    <property type="molecule type" value="Genomic_DNA"/>
</dbReference>
<evidence type="ECO:0000313" key="3">
    <source>
        <dbReference type="EMBL" id="RKN21656.1"/>
    </source>
</evidence>
<dbReference type="RefSeq" id="WP_120697974.1">
    <property type="nucleotide sequence ID" value="NZ_RBDX01000011.1"/>
</dbReference>
<dbReference type="PROSITE" id="PS50075">
    <property type="entry name" value="CARRIER"/>
    <property type="match status" value="1"/>
</dbReference>
<dbReference type="AlphaFoldDB" id="A0A3A9WG90"/>